<keyword evidence="2" id="KW-1185">Reference proteome</keyword>
<accession>A0ACB8Y0I8</accession>
<gene>
    <name evidence="1" type="ORF">L1987_86438</name>
</gene>
<name>A0ACB8Y0I8_9ASTR</name>
<comment type="caution">
    <text evidence="1">The sequence shown here is derived from an EMBL/GenBank/DDBJ whole genome shotgun (WGS) entry which is preliminary data.</text>
</comment>
<proteinExistence type="predicted"/>
<dbReference type="EMBL" id="CM042046">
    <property type="protein sequence ID" value="KAI3676825.1"/>
    <property type="molecule type" value="Genomic_DNA"/>
</dbReference>
<evidence type="ECO:0000313" key="2">
    <source>
        <dbReference type="Proteomes" id="UP001056120"/>
    </source>
</evidence>
<reference evidence="2" key="1">
    <citation type="journal article" date="2022" name="Mol. Ecol. Resour.">
        <title>The genomes of chicory, endive, great burdock and yacon provide insights into Asteraceae palaeo-polyploidization history and plant inulin production.</title>
        <authorList>
            <person name="Fan W."/>
            <person name="Wang S."/>
            <person name="Wang H."/>
            <person name="Wang A."/>
            <person name="Jiang F."/>
            <person name="Liu H."/>
            <person name="Zhao H."/>
            <person name="Xu D."/>
            <person name="Zhang Y."/>
        </authorList>
    </citation>
    <scope>NUCLEOTIDE SEQUENCE [LARGE SCALE GENOMIC DNA]</scope>
    <source>
        <strain evidence="2">cv. Yunnan</strain>
    </source>
</reference>
<evidence type="ECO:0000313" key="1">
    <source>
        <dbReference type="EMBL" id="KAI3676825.1"/>
    </source>
</evidence>
<dbReference type="Proteomes" id="UP001056120">
    <property type="component" value="Linkage Group LG29"/>
</dbReference>
<protein>
    <submittedName>
        <fullName evidence="1">Uncharacterized protein</fullName>
    </submittedName>
</protein>
<organism evidence="1 2">
    <name type="scientific">Smallanthus sonchifolius</name>
    <dbReference type="NCBI Taxonomy" id="185202"/>
    <lineage>
        <taxon>Eukaryota</taxon>
        <taxon>Viridiplantae</taxon>
        <taxon>Streptophyta</taxon>
        <taxon>Embryophyta</taxon>
        <taxon>Tracheophyta</taxon>
        <taxon>Spermatophyta</taxon>
        <taxon>Magnoliopsida</taxon>
        <taxon>eudicotyledons</taxon>
        <taxon>Gunneridae</taxon>
        <taxon>Pentapetalae</taxon>
        <taxon>asterids</taxon>
        <taxon>campanulids</taxon>
        <taxon>Asterales</taxon>
        <taxon>Asteraceae</taxon>
        <taxon>Asteroideae</taxon>
        <taxon>Heliantheae alliance</taxon>
        <taxon>Millerieae</taxon>
        <taxon>Smallanthus</taxon>
    </lineage>
</organism>
<reference evidence="1 2" key="2">
    <citation type="journal article" date="2022" name="Mol. Ecol. Resour.">
        <title>The genomes of chicory, endive, great burdock and yacon provide insights into Asteraceae paleo-polyploidization history and plant inulin production.</title>
        <authorList>
            <person name="Fan W."/>
            <person name="Wang S."/>
            <person name="Wang H."/>
            <person name="Wang A."/>
            <person name="Jiang F."/>
            <person name="Liu H."/>
            <person name="Zhao H."/>
            <person name="Xu D."/>
            <person name="Zhang Y."/>
        </authorList>
    </citation>
    <scope>NUCLEOTIDE SEQUENCE [LARGE SCALE GENOMIC DNA]</scope>
    <source>
        <strain evidence="2">cv. Yunnan</strain>
        <tissue evidence="1">Leaves</tissue>
    </source>
</reference>
<sequence>MGAKHIEARVDSLLVSGQPPGKRGTRRGPKHTFSPAQTSKRGSNWSKVMDDAYPELPQHRSPTGGEAASKEIAAQCATIPAARWRFVSPVIPGTSSTMRGCQRFKLSDKGNPRRYLWYARGTTNDSGKNHERRLLLAWNAYGRCQRTGQMSSMPASRATHHPPRKQTCPGDLGMALPEVGNRYCRSLPICTRAGQVLDTGHRLLHKMDRKLQEWCAEQGIEQIFTSVHHPQGNGQVERANRSIMEGIKARLDQWGHSWVDELPHVLWAHRTSPKTSNGETPFSLTYGSEAVIPAKIGVPSARALTASKNDNSQEIRINLDLLDKRRKEAALQEARYKKKLEKYYNARVKICKFNVDDYVLRDNEASRVKRPGKLSPNWEGPY</sequence>